<feature type="compositionally biased region" description="Basic residues" evidence="1">
    <location>
        <begin position="68"/>
        <end position="78"/>
    </location>
</feature>
<evidence type="ECO:0000313" key="3">
    <source>
        <dbReference type="EMBL" id="KQB84714.1"/>
    </source>
</evidence>
<feature type="transmembrane region" description="Helical" evidence="2">
    <location>
        <begin position="49"/>
        <end position="66"/>
    </location>
</feature>
<feature type="region of interest" description="Disordered" evidence="1">
    <location>
        <begin position="63"/>
        <end position="93"/>
    </location>
</feature>
<name>A0A0N8VZS5_9CORY</name>
<evidence type="ECO:0000313" key="4">
    <source>
        <dbReference type="Proteomes" id="UP000050517"/>
    </source>
</evidence>
<dbReference type="STRING" id="1544416.Cocul_01525"/>
<protein>
    <submittedName>
        <fullName evidence="3">Uncharacterized protein</fullName>
    </submittedName>
</protein>
<accession>A0A0N8VZS5</accession>
<keyword evidence="2" id="KW-0812">Transmembrane</keyword>
<gene>
    <name evidence="3" type="ORF">Cocul_01525</name>
</gene>
<dbReference type="PATRIC" id="fig|1544416.3.peg.1531"/>
<keyword evidence="2" id="KW-0472">Membrane</keyword>
<feature type="transmembrane region" description="Helical" evidence="2">
    <location>
        <begin position="7"/>
        <end position="29"/>
    </location>
</feature>
<proteinExistence type="predicted"/>
<sequence>MRRKLISIPAFAAIGAAIYCLMALFNIDISSTIGSTVRVEDIHFSWKELVIYTLGGAVVGAIPTPSQRARRKQSRRPGRREPGDESGGGRGVH</sequence>
<evidence type="ECO:0000256" key="1">
    <source>
        <dbReference type="SAM" id="MobiDB-lite"/>
    </source>
</evidence>
<organism evidence="3 4">
    <name type="scientific">Corynebacterium oculi</name>
    <dbReference type="NCBI Taxonomy" id="1544416"/>
    <lineage>
        <taxon>Bacteria</taxon>
        <taxon>Bacillati</taxon>
        <taxon>Actinomycetota</taxon>
        <taxon>Actinomycetes</taxon>
        <taxon>Mycobacteriales</taxon>
        <taxon>Corynebacteriaceae</taxon>
        <taxon>Corynebacterium</taxon>
    </lineage>
</organism>
<keyword evidence="4" id="KW-1185">Reference proteome</keyword>
<comment type="caution">
    <text evidence="3">The sequence shown here is derived from an EMBL/GenBank/DDBJ whole genome shotgun (WGS) entry which is preliminary data.</text>
</comment>
<dbReference type="EMBL" id="LKST01000002">
    <property type="protein sequence ID" value="KQB84714.1"/>
    <property type="molecule type" value="Genomic_DNA"/>
</dbReference>
<dbReference type="AlphaFoldDB" id="A0A0N8VZS5"/>
<keyword evidence="2" id="KW-1133">Transmembrane helix</keyword>
<dbReference type="Proteomes" id="UP000050517">
    <property type="component" value="Unassembled WGS sequence"/>
</dbReference>
<reference evidence="3 4" key="1">
    <citation type="submission" date="2015-10" db="EMBL/GenBank/DDBJ databases">
        <title>Corynebacteirum lowii and Corynebacterium oculi species nova, derived from human clinical disease and and emended description of Corynebacterium mastiditis.</title>
        <authorList>
            <person name="Bernard K."/>
            <person name="Pacheco A.L."/>
            <person name="Mcdougall C."/>
            <person name="Burtx T."/>
            <person name="Weibe D."/>
            <person name="Tyler S."/>
            <person name="Olson A.B."/>
            <person name="Cnockaert M."/>
            <person name="Eguchi H."/>
            <person name="Kuwahara T."/>
            <person name="Nakayama-Imaohji H."/>
            <person name="Boudewijins M."/>
            <person name="Van Hoecke F."/>
            <person name="Bernier A.-M."/>
            <person name="Vandamme P."/>
        </authorList>
    </citation>
    <scope>NUCLEOTIDE SEQUENCE [LARGE SCALE GENOMIC DNA]</scope>
    <source>
        <strain evidence="3 4">NML 130210</strain>
    </source>
</reference>
<evidence type="ECO:0000256" key="2">
    <source>
        <dbReference type="SAM" id="Phobius"/>
    </source>
</evidence>